<dbReference type="PANTHER" id="PTHR40470">
    <property type="entry name" value="PHYTANOYL-COA DIOXYGENASE FAMILY PROTEIN (AFU_ORTHOLOGUE AFUA_2G15850)"/>
    <property type="match status" value="1"/>
</dbReference>
<dbReference type="VEuPathDB" id="FungiDB:NECHADRAFT_103780"/>
<dbReference type="Gene3D" id="3.40.50.150">
    <property type="entry name" value="Vaccinia Virus protein VP39"/>
    <property type="match status" value="1"/>
</dbReference>
<dbReference type="InterPro" id="IPR019410">
    <property type="entry name" value="Methyltransf_16"/>
</dbReference>
<dbReference type="Pfam" id="PF05721">
    <property type="entry name" value="PhyH"/>
    <property type="match status" value="1"/>
</dbReference>
<dbReference type="PANTHER" id="PTHR40470:SF1">
    <property type="entry name" value="PHYTANOYL-COA DIOXYGENASE FAMILY PROTEIN (AFU_ORTHOLOGUE AFUA_2G15850)"/>
    <property type="match status" value="1"/>
</dbReference>
<feature type="binding site" evidence="1">
    <location>
        <begin position="81"/>
        <end position="83"/>
    </location>
    <ligand>
        <name>S-adenosyl-L-methionine</name>
        <dbReference type="ChEBI" id="CHEBI:59789"/>
    </ligand>
</feature>
<dbReference type="OrthoDB" id="2106152at2759"/>
<dbReference type="GO" id="GO:0005737">
    <property type="term" value="C:cytoplasm"/>
    <property type="evidence" value="ECO:0007669"/>
    <property type="project" value="UniProtKB-SubCell"/>
</dbReference>
<evidence type="ECO:0000313" key="3">
    <source>
        <dbReference type="Proteomes" id="UP000005206"/>
    </source>
</evidence>
<dbReference type="InterPro" id="IPR008775">
    <property type="entry name" value="Phytyl_CoA_dOase-like"/>
</dbReference>
<dbReference type="HOGENOM" id="CLU_482486_0_0_1"/>
<gene>
    <name evidence="1" type="primary">EFM7</name>
    <name evidence="2" type="ORF">NECHADRAFT_103780</name>
</gene>
<dbReference type="OMA" id="GHEIFTR"/>
<protein>
    <recommendedName>
        <fullName evidence="1">Protein N-terminal and lysine N-methyltransferase EFM7</fullName>
        <ecNumber evidence="1">2.1.1.-</ecNumber>
    </recommendedName>
    <alternativeName>
        <fullName evidence="1">Elongation factor methyltransferase 7</fullName>
    </alternativeName>
</protein>
<comment type="similarity">
    <text evidence="1">Belongs to the class I-like SAM-binding methyltransferase superfamily. EFM7 family.</text>
</comment>
<dbReference type="Pfam" id="PF10294">
    <property type="entry name" value="Methyltransf_16"/>
    <property type="match status" value="1"/>
</dbReference>
<dbReference type="CDD" id="cd02440">
    <property type="entry name" value="AdoMet_MTases"/>
    <property type="match status" value="1"/>
</dbReference>
<dbReference type="EMBL" id="GG698897">
    <property type="protein sequence ID" value="EEU47416.1"/>
    <property type="molecule type" value="Genomic_DNA"/>
</dbReference>
<name>C7YMA4_FUSV7</name>
<dbReference type="GO" id="GO:0071885">
    <property type="term" value="F:N-terminal protein N-methyltransferase activity"/>
    <property type="evidence" value="ECO:0007669"/>
    <property type="project" value="UniProtKB-UniRule"/>
</dbReference>
<keyword evidence="3" id="KW-1185">Reference proteome</keyword>
<keyword evidence="1" id="KW-0808">Transferase</keyword>
<comment type="subcellular location">
    <subcellularLocation>
        <location evidence="1">Cytoplasm</location>
    </subcellularLocation>
</comment>
<keyword evidence="1" id="KW-0949">S-adenosyl-L-methionine</keyword>
<dbReference type="Proteomes" id="UP000005206">
    <property type="component" value="Chromosome 3"/>
</dbReference>
<dbReference type="GO" id="GO:0016279">
    <property type="term" value="F:protein-lysine N-methyltransferase activity"/>
    <property type="evidence" value="ECO:0007669"/>
    <property type="project" value="UniProtKB-UniRule"/>
</dbReference>
<feature type="binding site" evidence="1">
    <location>
        <position position="103"/>
    </location>
    <ligand>
        <name>S-adenosyl-L-methionine</name>
        <dbReference type="ChEBI" id="CHEBI:59789"/>
    </ligand>
</feature>
<organism evidence="2 3">
    <name type="scientific">Fusarium vanettenii (strain ATCC MYA-4622 / CBS 123669 / FGSC 9596 / NRRL 45880 / 77-13-4)</name>
    <name type="common">Fusarium solani subsp. pisi</name>
    <dbReference type="NCBI Taxonomy" id="660122"/>
    <lineage>
        <taxon>Eukaryota</taxon>
        <taxon>Fungi</taxon>
        <taxon>Dikarya</taxon>
        <taxon>Ascomycota</taxon>
        <taxon>Pezizomycotina</taxon>
        <taxon>Sordariomycetes</taxon>
        <taxon>Hypocreomycetidae</taxon>
        <taxon>Hypocreales</taxon>
        <taxon>Nectriaceae</taxon>
        <taxon>Fusarium</taxon>
        <taxon>Fusarium solani species complex</taxon>
        <taxon>Fusarium vanettenii</taxon>
    </lineage>
</organism>
<dbReference type="SUPFAM" id="SSF53335">
    <property type="entry name" value="S-adenosyl-L-methionine-dependent methyltransferases"/>
    <property type="match status" value="1"/>
</dbReference>
<evidence type="ECO:0000256" key="1">
    <source>
        <dbReference type="HAMAP-Rule" id="MF_03223"/>
    </source>
</evidence>
<dbReference type="GO" id="GO:0032259">
    <property type="term" value="P:methylation"/>
    <property type="evidence" value="ECO:0007669"/>
    <property type="project" value="UniProtKB-KW"/>
</dbReference>
<dbReference type="Gene3D" id="2.60.120.620">
    <property type="entry name" value="q2cbj1_9rhob like domain"/>
    <property type="match status" value="1"/>
</dbReference>
<feature type="binding site" evidence="1">
    <location>
        <position position="141"/>
    </location>
    <ligand>
        <name>S-adenosyl-L-methionine</name>
        <dbReference type="ChEBI" id="CHEBI:59789"/>
    </ligand>
</feature>
<feature type="binding site" evidence="1">
    <location>
        <position position="55"/>
    </location>
    <ligand>
        <name>S-adenosyl-L-methionine</name>
        <dbReference type="ChEBI" id="CHEBI:59789"/>
    </ligand>
</feature>
<dbReference type="InterPro" id="IPR029063">
    <property type="entry name" value="SAM-dependent_MTases_sf"/>
</dbReference>
<keyword evidence="1" id="KW-0489">Methyltransferase</keyword>
<dbReference type="eggNOG" id="KOG2920">
    <property type="taxonomic scope" value="Eukaryota"/>
</dbReference>
<dbReference type="SUPFAM" id="SSF51197">
    <property type="entry name" value="Clavaminate synthase-like"/>
    <property type="match status" value="1"/>
</dbReference>
<comment type="function">
    <text evidence="1">S-adenosyl-L-methionine-dependent protein methyltransferase that trimethylates the N-terminal glycine 'Gly-2' of elongation factor 1-alpha, before also catalyzing the mono- and dimethylation of 'Lys-3'.</text>
</comment>
<reference evidence="2 3" key="1">
    <citation type="journal article" date="2009" name="PLoS Genet.">
        <title>The genome of Nectria haematococca: contribution of supernumerary chromosomes to gene expansion.</title>
        <authorList>
            <person name="Coleman J.J."/>
            <person name="Rounsley S.D."/>
            <person name="Rodriguez-Carres M."/>
            <person name="Kuo A."/>
            <person name="Wasmann C.C."/>
            <person name="Grimwood J."/>
            <person name="Schmutz J."/>
            <person name="Taga M."/>
            <person name="White G.J."/>
            <person name="Zhou S."/>
            <person name="Schwartz D.C."/>
            <person name="Freitag M."/>
            <person name="Ma L.J."/>
            <person name="Danchin E.G."/>
            <person name="Henrissat B."/>
            <person name="Coutinho P.M."/>
            <person name="Nelson D.R."/>
            <person name="Straney D."/>
            <person name="Napoli C.A."/>
            <person name="Barker B.M."/>
            <person name="Gribskov M."/>
            <person name="Rep M."/>
            <person name="Kroken S."/>
            <person name="Molnar I."/>
            <person name="Rensing C."/>
            <person name="Kennell J.C."/>
            <person name="Zamora J."/>
            <person name="Farman M.L."/>
            <person name="Selker E.U."/>
            <person name="Salamov A."/>
            <person name="Shapiro H."/>
            <person name="Pangilinan J."/>
            <person name="Lindquist E."/>
            <person name="Lamers C."/>
            <person name="Grigoriev I.V."/>
            <person name="Geiser D.M."/>
            <person name="Covert S.F."/>
            <person name="Temporini E."/>
            <person name="Vanetten H.D."/>
        </authorList>
    </citation>
    <scope>NUCLEOTIDE SEQUENCE [LARGE SCALE GENOMIC DNA]</scope>
    <source>
        <strain evidence="3">ATCC MYA-4622 / CBS 123669 / FGSC 9596 / NRRL 45880 / 77-13-4</strain>
    </source>
</reference>
<dbReference type="HAMAP" id="MF_03223">
    <property type="entry name" value="Methyltr_EFM7"/>
    <property type="match status" value="1"/>
</dbReference>
<dbReference type="GeneID" id="9671157"/>
<feature type="binding site" evidence="1">
    <location>
        <position position="170"/>
    </location>
    <ligand>
        <name>S-adenosyl-L-methionine</name>
        <dbReference type="ChEBI" id="CHEBI:59789"/>
    </ligand>
</feature>
<sequence length="609" mass="68489">MANEVDYGFDGLMDDPEDYYPPTPPPTSQVFTMQNGKPITLHLVGASPTEAHHLWNGAKMIADFFEDDPTRVRNKTVLELGAAAGLPSLVAAILGARKVVVTDFPDPDIIKIMQKNIDECDETVEPKGHIADVVDAAGFVWGADPIPLLAHLNPTQPEEPKERFDILILADLLFRHSEHGALIKTIRETMRKSRDSVAYVFFTSYRPWKKEADERFFDIAREQGFEVEQIAERRLDKPLFENDPGDLEVQKTVRGFAVKWSAEAKGPHRPINPRSHHSGHSSPPWTELLLLLLLLQATRRGSEICPISSARGSQTDSHLQPSPYLDQLNQDGFVVIKSIVDKDKLDALREASTKAADLARGGGWPHVRTVGKQFPPWDASQAREHGIWGVQHLMKPDLPGHELFTELYFSDAVIGIVRQLLQCEDDQLIMELFNMLVRPDKDFELRWHRDDIPAEAMPQEEMERLGKHAYHAQYNFALWEDDSLIVVPGSHRRARTDVERDADPFAKSLPGQLIVKLQPGDIVFYNNNILHRGVYSSSKERMTLHGSVGHVQGSTLRARNVLQHGVGSWVDKCAFGPLEDAQRRRAEGMRQRLVRLGSESGQVGFSLQG</sequence>
<dbReference type="InterPro" id="IPR025784">
    <property type="entry name" value="EFM7"/>
</dbReference>
<accession>C7YMA4</accession>
<dbReference type="KEGG" id="nhe:NECHADRAFT_103780"/>
<proteinExistence type="inferred from homology"/>
<keyword evidence="1" id="KW-0963">Cytoplasm</keyword>
<dbReference type="AlphaFoldDB" id="C7YMA4"/>
<evidence type="ECO:0000313" key="2">
    <source>
        <dbReference type="EMBL" id="EEU47416.1"/>
    </source>
</evidence>
<dbReference type="EC" id="2.1.1.-" evidence="1"/>
<dbReference type="PROSITE" id="PS51560">
    <property type="entry name" value="SAM_MT_NNT1"/>
    <property type="match status" value="1"/>
</dbReference>
<dbReference type="InParanoid" id="C7YMA4"/>
<dbReference type="RefSeq" id="XP_003053129.1">
    <property type="nucleotide sequence ID" value="XM_003053083.1"/>
</dbReference>